<dbReference type="OrthoDB" id="2506077at2759"/>
<evidence type="ECO:0000313" key="6">
    <source>
        <dbReference type="Proteomes" id="UP000235392"/>
    </source>
</evidence>
<keyword evidence="5" id="KW-1185">Reference proteome</keyword>
<dbReference type="Proteomes" id="UP000235392">
    <property type="component" value="Unassembled WGS sequence"/>
</dbReference>
<evidence type="ECO:0000256" key="1">
    <source>
        <dbReference type="SAM" id="Phobius"/>
    </source>
</evidence>
<accession>A0A2N5U3E6</accession>
<feature type="transmembrane region" description="Helical" evidence="1">
    <location>
        <begin position="246"/>
        <end position="272"/>
    </location>
</feature>
<evidence type="ECO:0000313" key="3">
    <source>
        <dbReference type="EMBL" id="PLW32256.1"/>
    </source>
</evidence>
<evidence type="ECO:0000313" key="2">
    <source>
        <dbReference type="EMBL" id="PLW29104.1"/>
    </source>
</evidence>
<feature type="transmembrane region" description="Helical" evidence="1">
    <location>
        <begin position="20"/>
        <end position="41"/>
    </location>
</feature>
<dbReference type="EMBL" id="PGCI01000247">
    <property type="protein sequence ID" value="PLW32256.1"/>
    <property type="molecule type" value="Genomic_DNA"/>
</dbReference>
<name>A0A2N5U3E6_9BASI</name>
<reference evidence="5 6" key="1">
    <citation type="submission" date="2017-11" db="EMBL/GenBank/DDBJ databases">
        <title>De novo assembly and phasing of dikaryotic genomes from two isolates of Puccinia coronata f. sp. avenae, the causal agent of oat crown rust.</title>
        <authorList>
            <person name="Miller M.E."/>
            <person name="Zhang Y."/>
            <person name="Omidvar V."/>
            <person name="Sperschneider J."/>
            <person name="Schwessinger B."/>
            <person name="Raley C."/>
            <person name="Palmer J.M."/>
            <person name="Garnica D."/>
            <person name="Upadhyaya N."/>
            <person name="Rathjen J."/>
            <person name="Taylor J.M."/>
            <person name="Park R.F."/>
            <person name="Dodds P.N."/>
            <person name="Hirsch C.D."/>
            <person name="Kianian S.F."/>
            <person name="Figueroa M."/>
        </authorList>
    </citation>
    <scope>NUCLEOTIDE SEQUENCE [LARGE SCALE GENOMIC DNA]</scope>
    <source>
        <strain evidence="2">12NC29</strain>
        <strain evidence="3">12SD80</strain>
    </source>
</reference>
<feature type="transmembrane region" description="Helical" evidence="1">
    <location>
        <begin position="92"/>
        <end position="121"/>
    </location>
</feature>
<keyword evidence="1" id="KW-1133">Transmembrane helix</keyword>
<dbReference type="EMBL" id="PGCJ01000421">
    <property type="protein sequence ID" value="PLW29104.1"/>
    <property type="molecule type" value="Genomic_DNA"/>
</dbReference>
<evidence type="ECO:0000313" key="5">
    <source>
        <dbReference type="Proteomes" id="UP000235388"/>
    </source>
</evidence>
<sequence length="331" mass="38119">MRHANRNSTLTYFKPRTMNLLAIFFYAFPFAFAGPLIYLVALDTVEINEKYRKSSKGFLTIISGKLSTNKILKLNDETLTYMSLMQQRGDKILFYCRLISFGYFLNIVALLFMMLFGYFYIIQAVRHQIRIFRQAAEHHIPSSFTVQASGGNDSGLKSMSISTGLDSSNFGGRSTYRQRKRSPQPVLNISRWLPAFRPDPDFLQKSQSSTMSSNTEYLNDSQQWECNNREIIYSQWNALQRYQVNLIWQASCNTIVMVILAVMDFIIFSNYLEIPARRTLCDLNWFTVTVANVTWVLTIGIPFGLVNVVVAFSSPITALRERTDVVNDFDY</sequence>
<comment type="caution">
    <text evidence="3">The sequence shown here is derived from an EMBL/GenBank/DDBJ whole genome shotgun (WGS) entry which is preliminary data.</text>
</comment>
<evidence type="ECO:0000313" key="4">
    <source>
        <dbReference type="EMBL" id="PLW38972.1"/>
    </source>
</evidence>
<keyword evidence="1" id="KW-0472">Membrane</keyword>
<gene>
    <name evidence="4" type="ORF">PCANC_20303</name>
    <name evidence="2" type="ORF">PCANC_23470</name>
    <name evidence="3" type="ORF">PCASD_17828</name>
</gene>
<keyword evidence="1" id="KW-0812">Transmembrane</keyword>
<protein>
    <submittedName>
        <fullName evidence="3">Uncharacterized protein</fullName>
    </submittedName>
</protein>
<dbReference type="EMBL" id="PGCJ01000200">
    <property type="protein sequence ID" value="PLW38972.1"/>
    <property type="molecule type" value="Genomic_DNA"/>
</dbReference>
<dbReference type="AlphaFoldDB" id="A0A2N5U3E6"/>
<proteinExistence type="predicted"/>
<dbReference type="Proteomes" id="UP000235388">
    <property type="component" value="Unassembled WGS sequence"/>
</dbReference>
<organism evidence="3 6">
    <name type="scientific">Puccinia coronata f. sp. avenae</name>
    <dbReference type="NCBI Taxonomy" id="200324"/>
    <lineage>
        <taxon>Eukaryota</taxon>
        <taxon>Fungi</taxon>
        <taxon>Dikarya</taxon>
        <taxon>Basidiomycota</taxon>
        <taxon>Pucciniomycotina</taxon>
        <taxon>Pucciniomycetes</taxon>
        <taxon>Pucciniales</taxon>
        <taxon>Pucciniaceae</taxon>
        <taxon>Puccinia</taxon>
    </lineage>
</organism>
<feature type="transmembrane region" description="Helical" evidence="1">
    <location>
        <begin position="292"/>
        <end position="312"/>
    </location>
</feature>